<dbReference type="Proteomes" id="UP000289738">
    <property type="component" value="Chromosome A07"/>
</dbReference>
<evidence type="ECO:0000256" key="2">
    <source>
        <dbReference type="ARBA" id="ARBA00004496"/>
    </source>
</evidence>
<dbReference type="GO" id="GO:0005634">
    <property type="term" value="C:nucleus"/>
    <property type="evidence" value="ECO:0007669"/>
    <property type="project" value="UniProtKB-SubCell"/>
</dbReference>
<evidence type="ECO:0000256" key="4">
    <source>
        <dbReference type="ARBA" id="ARBA00023242"/>
    </source>
</evidence>
<proteinExistence type="predicted"/>
<gene>
    <name evidence="7" type="ORF">Ahy_A07g033091</name>
</gene>
<evidence type="ECO:0000256" key="1">
    <source>
        <dbReference type="ARBA" id="ARBA00004123"/>
    </source>
</evidence>
<feature type="region of interest" description="Disordered" evidence="5">
    <location>
        <begin position="129"/>
        <end position="157"/>
    </location>
</feature>
<evidence type="ECO:0000256" key="3">
    <source>
        <dbReference type="ARBA" id="ARBA00022490"/>
    </source>
</evidence>
<comment type="caution">
    <text evidence="7">The sequence shown here is derived from an EMBL/GenBank/DDBJ whole genome shotgun (WGS) entry which is preliminary data.</text>
</comment>
<feature type="compositionally biased region" description="Polar residues" evidence="5">
    <location>
        <begin position="12"/>
        <end position="26"/>
    </location>
</feature>
<evidence type="ECO:0000313" key="8">
    <source>
        <dbReference type="Proteomes" id="UP000289738"/>
    </source>
</evidence>
<organism evidence="7 8">
    <name type="scientific">Arachis hypogaea</name>
    <name type="common">Peanut</name>
    <dbReference type="NCBI Taxonomy" id="3818"/>
    <lineage>
        <taxon>Eukaryota</taxon>
        <taxon>Viridiplantae</taxon>
        <taxon>Streptophyta</taxon>
        <taxon>Embryophyta</taxon>
        <taxon>Tracheophyta</taxon>
        <taxon>Spermatophyta</taxon>
        <taxon>Magnoliopsida</taxon>
        <taxon>eudicotyledons</taxon>
        <taxon>Gunneridae</taxon>
        <taxon>Pentapetalae</taxon>
        <taxon>rosids</taxon>
        <taxon>fabids</taxon>
        <taxon>Fabales</taxon>
        <taxon>Fabaceae</taxon>
        <taxon>Papilionoideae</taxon>
        <taxon>50 kb inversion clade</taxon>
        <taxon>dalbergioids sensu lato</taxon>
        <taxon>Dalbergieae</taxon>
        <taxon>Pterocarpus clade</taxon>
        <taxon>Arachis</taxon>
    </lineage>
</organism>
<dbReference type="STRING" id="3818.A0A445C8F1"/>
<dbReference type="GO" id="GO:0005737">
    <property type="term" value="C:cytoplasm"/>
    <property type="evidence" value="ECO:0007669"/>
    <property type="project" value="UniProtKB-SubCell"/>
</dbReference>
<dbReference type="AlphaFoldDB" id="A0A445C8F1"/>
<dbReference type="Gramene" id="arahy.Tifrunner.gnm2.ann2.Ah17g501800.1">
    <property type="protein sequence ID" value="arahy.Tifrunner.gnm2.ann2.Ah17g501800.1-CDS-1"/>
    <property type="gene ID" value="arahy.Tifrunner.gnm2.ann2.Ah17g501800"/>
</dbReference>
<dbReference type="InterPro" id="IPR044692">
    <property type="entry name" value="WPP1/2/3"/>
</dbReference>
<protein>
    <recommendedName>
        <fullName evidence="6">WPP domain-containing protein</fullName>
    </recommendedName>
</protein>
<dbReference type="GO" id="GO:0048527">
    <property type="term" value="P:lateral root development"/>
    <property type="evidence" value="ECO:0007669"/>
    <property type="project" value="InterPro"/>
</dbReference>
<dbReference type="PANTHER" id="PTHR34362">
    <property type="entry name" value="WPP DOMAIN-CONTAINING PROTEIN 1-RELATED"/>
    <property type="match status" value="1"/>
</dbReference>
<dbReference type="InterPro" id="IPR038214">
    <property type="entry name" value="WPP_sf"/>
</dbReference>
<name>A0A445C8F1_ARAHY</name>
<dbReference type="OrthoDB" id="1927559at2759"/>
<dbReference type="Gene3D" id="1.10.246.200">
    <property type="entry name" value="WPP domain"/>
    <property type="match status" value="1"/>
</dbReference>
<keyword evidence="3" id="KW-0963">Cytoplasm</keyword>
<comment type="subcellular location">
    <subcellularLocation>
        <location evidence="2">Cytoplasm</location>
    </subcellularLocation>
    <subcellularLocation>
        <location evidence="1">Nucleus</location>
    </subcellularLocation>
</comment>
<accession>A0A445C8F1</accession>
<keyword evidence="8" id="KW-1185">Reference proteome</keyword>
<keyword evidence="4" id="KW-0539">Nucleus</keyword>
<feature type="region of interest" description="Disordered" evidence="5">
    <location>
        <begin position="1"/>
        <end position="40"/>
    </location>
</feature>
<evidence type="ECO:0000256" key="5">
    <source>
        <dbReference type="SAM" id="MobiDB-lite"/>
    </source>
</evidence>
<evidence type="ECO:0000259" key="6">
    <source>
        <dbReference type="Pfam" id="PF13943"/>
    </source>
</evidence>
<dbReference type="InterPro" id="IPR025265">
    <property type="entry name" value="WPP_dom"/>
</dbReference>
<dbReference type="Pfam" id="PF13943">
    <property type="entry name" value="WPP"/>
    <property type="match status" value="1"/>
</dbReference>
<dbReference type="EMBL" id="SDMP01000007">
    <property type="protein sequence ID" value="RYR47143.1"/>
    <property type="molecule type" value="Genomic_DNA"/>
</dbReference>
<reference evidence="7 8" key="1">
    <citation type="submission" date="2019-01" db="EMBL/GenBank/DDBJ databases">
        <title>Sequencing of cultivated peanut Arachis hypogaea provides insights into genome evolution and oil improvement.</title>
        <authorList>
            <person name="Chen X."/>
        </authorList>
    </citation>
    <scope>NUCLEOTIDE SEQUENCE [LARGE SCALE GENOMIC DNA]</scope>
    <source>
        <strain evidence="8">cv. Fuhuasheng</strain>
        <tissue evidence="7">Leaves</tissue>
    </source>
</reference>
<dbReference type="GO" id="GO:0000278">
    <property type="term" value="P:mitotic cell cycle"/>
    <property type="evidence" value="ECO:0007669"/>
    <property type="project" value="InterPro"/>
</dbReference>
<feature type="domain" description="WPP" evidence="6">
    <location>
        <begin position="35"/>
        <end position="125"/>
    </location>
</feature>
<evidence type="ECO:0000313" key="7">
    <source>
        <dbReference type="EMBL" id="RYR47143.1"/>
    </source>
</evidence>
<feature type="compositionally biased region" description="Low complexity" evidence="5">
    <location>
        <begin position="148"/>
        <end position="157"/>
    </location>
</feature>
<dbReference type="PANTHER" id="PTHR34362:SF1">
    <property type="entry name" value="WPP DOMAIN-CONTAINING PROTEIN 1-RELATED"/>
    <property type="match status" value="1"/>
</dbReference>
<sequence length="157" mass="16217">MTDPEIAPATPSEPQQTSHDQHSNSAAKLGPGGISFSIWPPTQRTRDAVVNRLIETLSTPSVLSKRYGTMTPDEASAAARQIEDEAFAAAGGSAASDDDGIEILQVYSKEISKRMLDTVKARANTGAVAVDNGGAQAPASDVTPPPAAESAPAESET</sequence>
<dbReference type="SMR" id="A0A445C8F1"/>